<evidence type="ECO:0000256" key="7">
    <source>
        <dbReference type="ARBA" id="ARBA00023125"/>
    </source>
</evidence>
<feature type="binding site" evidence="10">
    <location>
        <position position="224"/>
    </location>
    <ligand>
        <name>Mn(2+)</name>
        <dbReference type="ChEBI" id="CHEBI:29035"/>
    </ligand>
</feature>
<gene>
    <name evidence="10" type="primary">cas1</name>
    <name evidence="11" type="ORF">SAMN04488597_12810</name>
</gene>
<dbReference type="GO" id="GO:0003677">
    <property type="term" value="F:DNA binding"/>
    <property type="evidence" value="ECO:0007669"/>
    <property type="project" value="UniProtKB-KW"/>
</dbReference>
<keyword evidence="5 10" id="KW-0460">Magnesium</keyword>
<dbReference type="AlphaFoldDB" id="A0A1G6S8N2"/>
<dbReference type="InterPro" id="IPR042211">
    <property type="entry name" value="CRISPR-assoc_Cas1_N"/>
</dbReference>
<evidence type="ECO:0000256" key="8">
    <source>
        <dbReference type="ARBA" id="ARBA00023211"/>
    </source>
</evidence>
<dbReference type="EMBL" id="FMYT01000028">
    <property type="protein sequence ID" value="SDD13021.1"/>
    <property type="molecule type" value="Genomic_DNA"/>
</dbReference>
<keyword evidence="2 10" id="KW-0479">Metal-binding</keyword>
<evidence type="ECO:0000256" key="4">
    <source>
        <dbReference type="ARBA" id="ARBA00022801"/>
    </source>
</evidence>
<dbReference type="OrthoDB" id="9803119at2"/>
<evidence type="ECO:0000256" key="2">
    <source>
        <dbReference type="ARBA" id="ARBA00022723"/>
    </source>
</evidence>
<evidence type="ECO:0000256" key="10">
    <source>
        <dbReference type="HAMAP-Rule" id="MF_01470"/>
    </source>
</evidence>
<dbReference type="EC" id="3.1.-.-" evidence="10"/>
<comment type="function">
    <text evidence="10">CRISPR (clustered regularly interspaced short palindromic repeat), is an adaptive immune system that provides protection against mobile genetic elements (viruses, transposable elements and conjugative plasmids). CRISPR clusters contain spacers, sequences complementary to antecedent mobile elements, and target invading nucleic acids. CRISPR clusters are transcribed and processed into CRISPR RNA (crRNA). Acts as a dsDNA endonuclease. Involved in the integration of spacer DNA into the CRISPR cassette.</text>
</comment>
<reference evidence="11 12" key="1">
    <citation type="submission" date="2016-10" db="EMBL/GenBank/DDBJ databases">
        <authorList>
            <person name="Varghese N."/>
            <person name="Submissions S."/>
        </authorList>
    </citation>
    <scope>NUCLEOTIDE SEQUENCE [LARGE SCALE GENOMIC DNA]</scope>
    <source>
        <strain evidence="11 12">WG10</strain>
    </source>
</reference>
<dbReference type="HAMAP" id="MF_01470">
    <property type="entry name" value="Cas1"/>
    <property type="match status" value="1"/>
</dbReference>
<evidence type="ECO:0000256" key="3">
    <source>
        <dbReference type="ARBA" id="ARBA00022759"/>
    </source>
</evidence>
<dbReference type="Gene3D" id="1.20.120.920">
    <property type="entry name" value="CRISPR-associated endonuclease Cas1, C-terminal domain"/>
    <property type="match status" value="1"/>
</dbReference>
<dbReference type="PANTHER" id="PTHR34353">
    <property type="entry name" value="CRISPR-ASSOCIATED ENDONUCLEASE CAS1 1"/>
    <property type="match status" value="1"/>
</dbReference>
<dbReference type="GO" id="GO:0046872">
    <property type="term" value="F:metal ion binding"/>
    <property type="evidence" value="ECO:0007669"/>
    <property type="project" value="UniProtKB-UniRule"/>
</dbReference>
<dbReference type="GO" id="GO:0043571">
    <property type="term" value="P:maintenance of CRISPR repeat elements"/>
    <property type="evidence" value="ECO:0007669"/>
    <property type="project" value="UniProtKB-UniRule"/>
</dbReference>
<dbReference type="CDD" id="cd09634">
    <property type="entry name" value="Cas1_I-II-III"/>
    <property type="match status" value="1"/>
</dbReference>
<comment type="subunit">
    <text evidence="9 10">Homodimer, forms a heterotetramer with a Cas2 homodimer.</text>
</comment>
<comment type="similarity">
    <text evidence="10">Belongs to the CRISPR-associated endonuclease Cas1 family.</text>
</comment>
<protein>
    <recommendedName>
        <fullName evidence="10">CRISPR-associated endonuclease Cas1</fullName>
        <ecNumber evidence="10">3.1.-.-</ecNumber>
    </recommendedName>
</protein>
<evidence type="ECO:0000256" key="6">
    <source>
        <dbReference type="ARBA" id="ARBA00023118"/>
    </source>
</evidence>
<dbReference type="PANTHER" id="PTHR34353:SF2">
    <property type="entry name" value="CRISPR-ASSOCIATED ENDONUCLEASE CAS1 1"/>
    <property type="match status" value="1"/>
</dbReference>
<keyword evidence="7 10" id="KW-0238">DNA-binding</keyword>
<evidence type="ECO:0000256" key="1">
    <source>
        <dbReference type="ARBA" id="ARBA00022722"/>
    </source>
</evidence>
<evidence type="ECO:0000256" key="5">
    <source>
        <dbReference type="ARBA" id="ARBA00022842"/>
    </source>
</evidence>
<dbReference type="GO" id="GO:0004519">
    <property type="term" value="F:endonuclease activity"/>
    <property type="evidence" value="ECO:0007669"/>
    <property type="project" value="UniProtKB-UniRule"/>
</dbReference>
<dbReference type="GO" id="GO:0016787">
    <property type="term" value="F:hydrolase activity"/>
    <property type="evidence" value="ECO:0007669"/>
    <property type="project" value="UniProtKB-KW"/>
</dbReference>
<dbReference type="InterPro" id="IPR042206">
    <property type="entry name" value="CRISPR-assoc_Cas1_C"/>
</dbReference>
<organism evidence="11 12">
    <name type="scientific">Halanaerobium congolense</name>
    <dbReference type="NCBI Taxonomy" id="54121"/>
    <lineage>
        <taxon>Bacteria</taxon>
        <taxon>Bacillati</taxon>
        <taxon>Bacillota</taxon>
        <taxon>Clostridia</taxon>
        <taxon>Halanaerobiales</taxon>
        <taxon>Halanaerobiaceae</taxon>
        <taxon>Halanaerobium</taxon>
    </lineage>
</organism>
<feature type="binding site" evidence="10">
    <location>
        <position position="239"/>
    </location>
    <ligand>
        <name>Mn(2+)</name>
        <dbReference type="ChEBI" id="CHEBI:29035"/>
    </ligand>
</feature>
<keyword evidence="8 10" id="KW-0464">Manganese</keyword>
<dbReference type="InterPro" id="IPR002729">
    <property type="entry name" value="CRISPR-assoc_Cas1"/>
</dbReference>
<evidence type="ECO:0000313" key="11">
    <source>
        <dbReference type="EMBL" id="SDD13021.1"/>
    </source>
</evidence>
<proteinExistence type="inferred from homology"/>
<name>A0A1G6S8N2_9FIRM</name>
<dbReference type="Pfam" id="PF01867">
    <property type="entry name" value="Cas_Cas1"/>
    <property type="match status" value="1"/>
</dbReference>
<dbReference type="Gene3D" id="3.100.10.20">
    <property type="entry name" value="CRISPR-associated endonuclease Cas1, N-terminal domain"/>
    <property type="match status" value="1"/>
</dbReference>
<evidence type="ECO:0000313" key="12">
    <source>
        <dbReference type="Proteomes" id="UP000324896"/>
    </source>
</evidence>
<dbReference type="Proteomes" id="UP000324896">
    <property type="component" value="Unassembled WGS sequence"/>
</dbReference>
<dbReference type="InterPro" id="IPR050646">
    <property type="entry name" value="Cas1"/>
</dbReference>
<evidence type="ECO:0000256" key="9">
    <source>
        <dbReference type="ARBA" id="ARBA00038592"/>
    </source>
</evidence>
<dbReference type="GO" id="GO:0051607">
    <property type="term" value="P:defense response to virus"/>
    <property type="evidence" value="ECO:0007669"/>
    <property type="project" value="UniProtKB-UniRule"/>
</dbReference>
<feature type="binding site" evidence="10">
    <location>
        <position position="159"/>
    </location>
    <ligand>
        <name>Mn(2+)</name>
        <dbReference type="ChEBI" id="CHEBI:29035"/>
    </ligand>
</feature>
<dbReference type="RefSeq" id="WP_073160179.1">
    <property type="nucleotide sequence ID" value="NZ_FMYT01000028.1"/>
</dbReference>
<dbReference type="NCBIfam" id="TIGR00287">
    <property type="entry name" value="cas1"/>
    <property type="match status" value="1"/>
</dbReference>
<comment type="cofactor">
    <cofactor evidence="10">
        <name>Mg(2+)</name>
        <dbReference type="ChEBI" id="CHEBI:18420"/>
    </cofactor>
    <cofactor evidence="10">
        <name>Mn(2+)</name>
        <dbReference type="ChEBI" id="CHEBI:29035"/>
    </cofactor>
</comment>
<sequence>MCNLYITKKDTEISKKRNTLMLRRDNKKITELPLLKIDQVVIIGNVSLTGSAVQLLLKEDISIVYLDYYGNYKGRLVAKNSKNSIFRLKQFEAYKNKNFKLKLSKTIVQSKLKNMKVLLQTSNRKGEFSKSQEDKIQKLTAIINKTDLAGSTAELLGYEGIGSKYYFSQFNKLIKDNFHFDGRNRRPPKDPVNAMLSFGYSLLLNEIITALYLTGFDPYLGFLHSVEYSKPALALDLIEEFRQPIVDRLVKKLINMDMIEQENFEIISEKVLFNEEGRNIFLKAYEDKILSEISYNETNLSWRKVIRKQSQLLKKAILNDSEYKTVEVR</sequence>
<accession>A0A1G6S8N2</accession>
<keyword evidence="3 10" id="KW-0255">Endonuclease</keyword>
<keyword evidence="1 10" id="KW-0540">Nuclease</keyword>
<keyword evidence="4 10" id="KW-0378">Hydrolase</keyword>
<keyword evidence="6 10" id="KW-0051">Antiviral defense</keyword>